<name>A0A1V9VAT8_9BACT</name>
<evidence type="ECO:0000313" key="4">
    <source>
        <dbReference type="Proteomes" id="UP000192599"/>
    </source>
</evidence>
<dbReference type="AlphaFoldDB" id="A0A1V9VAT8"/>
<keyword evidence="1" id="KW-0812">Transmembrane</keyword>
<dbReference type="EMBL" id="LNTC01000099">
    <property type="protein sequence ID" value="OQR41145.1"/>
    <property type="molecule type" value="Genomic_DNA"/>
</dbReference>
<keyword evidence="1" id="KW-1133">Transmembrane helix</keyword>
<evidence type="ECO:0000313" key="3">
    <source>
        <dbReference type="EMBL" id="UYF43714.1"/>
    </source>
</evidence>
<accession>A0A1V9VAT8</accession>
<keyword evidence="1" id="KW-0472">Membrane</keyword>
<protein>
    <submittedName>
        <fullName evidence="2">Uncharacterized protein</fullName>
    </submittedName>
</protein>
<evidence type="ECO:0000256" key="1">
    <source>
        <dbReference type="SAM" id="Phobius"/>
    </source>
</evidence>
<sequence>MQSKKKFNTLLPTLKKRCCFLKFIDFEPIVKYGSIFIILVSIFIQSSNIIQNKNLLLSIFSLFFNLFFLLIILQKLEMIKIDFLNIYVESSLKFLIFIYLINSILYLFINNSIYSYIYAPLNLFGAYFIFLLLKKDDIS</sequence>
<dbReference type="RefSeq" id="WP_066220529.1">
    <property type="nucleotide sequence ID" value="NZ_CP060264.1"/>
</dbReference>
<dbReference type="EMBL" id="CP099556">
    <property type="protein sequence ID" value="UYF43714.1"/>
    <property type="molecule type" value="Genomic_DNA"/>
</dbReference>
<feature type="transmembrane region" description="Helical" evidence="1">
    <location>
        <begin position="115"/>
        <end position="133"/>
    </location>
</feature>
<dbReference type="Proteomes" id="UP000192599">
    <property type="component" value="Unassembled WGS sequence"/>
</dbReference>
<proteinExistence type="predicted"/>
<reference evidence="3" key="2">
    <citation type="journal article" date="2022" name="Front. Microbiol.">
        <title>Species classification and novel plasmid identifications in Arcobacter cryaerophilus and Arcobacter cryaerophilus-like organisms.</title>
        <authorList>
            <person name="Zhou G."/>
            <person name="Wang M."/>
            <person name="Wang H."/>
            <person name="Chen X."/>
            <person name="Gu Y."/>
            <person name="Shao Z."/>
            <person name="Zhang J."/>
            <person name="Zhang M."/>
        </authorList>
    </citation>
    <scope>NUCLEOTIDE SEQUENCE</scope>
    <source>
        <strain evidence="3">ICDCAC48</strain>
    </source>
</reference>
<dbReference type="Proteomes" id="UP001164100">
    <property type="component" value="Chromosome"/>
</dbReference>
<organism evidence="2 4">
    <name type="scientific">Aliarcobacter cryaerophilus</name>
    <dbReference type="NCBI Taxonomy" id="28198"/>
    <lineage>
        <taxon>Bacteria</taxon>
        <taxon>Pseudomonadati</taxon>
        <taxon>Campylobacterota</taxon>
        <taxon>Epsilonproteobacteria</taxon>
        <taxon>Campylobacterales</taxon>
        <taxon>Arcobacteraceae</taxon>
        <taxon>Aliarcobacter</taxon>
    </lineage>
</organism>
<feature type="transmembrane region" description="Helical" evidence="1">
    <location>
        <begin position="55"/>
        <end position="74"/>
    </location>
</feature>
<feature type="transmembrane region" description="Helical" evidence="1">
    <location>
        <begin position="86"/>
        <end position="109"/>
    </location>
</feature>
<feature type="transmembrane region" description="Helical" evidence="1">
    <location>
        <begin position="29"/>
        <end position="49"/>
    </location>
</feature>
<gene>
    <name evidence="2" type="ORF">AS859_07435</name>
    <name evidence="3" type="ORF">NGX11_01905</name>
</gene>
<reference evidence="2 4" key="1">
    <citation type="submission" date="2017-04" db="EMBL/GenBank/DDBJ databases">
        <title>Accumulation and expression of multiple antibiotic resistance genes in Arcobacter cryaerophilus that thrives in sewage.</title>
        <authorList>
            <person name="Millar J.A."/>
            <person name="Raghavan R."/>
        </authorList>
    </citation>
    <scope>NUCLEOTIDE SEQUENCE [LARGE SCALE GENOMIC DNA]</scope>
    <source>
        <strain evidence="2 4">AZT-1</strain>
    </source>
</reference>
<evidence type="ECO:0000313" key="2">
    <source>
        <dbReference type="EMBL" id="OQR41145.1"/>
    </source>
</evidence>